<comment type="caution">
    <text evidence="2">The sequence shown here is derived from an EMBL/GenBank/DDBJ whole genome shotgun (WGS) entry which is preliminary data.</text>
</comment>
<proteinExistence type="predicted"/>
<dbReference type="STRING" id="151549.A0A4C1W7A9"/>
<evidence type="ECO:0000313" key="2">
    <source>
        <dbReference type="EMBL" id="GBP47248.1"/>
    </source>
</evidence>
<sequence length="608" mass="66638">MNRVPMAKLVRVRVVRGKRQFTPPTQKHSTTSSWIHQGSSTREAEPLRPPPRLPRHYLELEPRPLTDRDAPLTDYTGECVGRLSDFHVAWRLQQKATIRQCSQAVTHLSIDSPTLINFDDLTGTGVLNVNGFLVDELEETTADAPSMASLRRPSFSELQAAIQAAASTMVPAASSAISMSSDPIASPTTPFLSPILFSPEPPLCETPQPLPSSPPLHIHERKRKLAENKVLENVRIPFKISKQHRQQLLQISEFNVPTKWRDNVVKTRCRLVLQLRRKLRDSFDTTDSNFAGFYDSIHPSDIGCGFRGWCSAEVEVAQTAVEMAQTSVEGVRVESDDDGFFEQSSLGDCDHSSAPYGVSSSPGNANSESWAREVAARAVAAADAGGVDVQAAGARVLATLKPERATSFINVLRNTATTLPEVSHLFLATLFLTASENAVVGSRSLVTKTNSSPRSDSAMYYFYLQMTFDVVAVLLADLQLVDCQCKLTVNKLPEPQQRHLCKAAAAPPEGSFQRKILFTETTTAMTGFFAKIVSKKEGNYDYLQKGERRQGAGGAWLSADARGLQVAVERACAHVFSGARSRRWHMTVDDSVNVAAATPQQCNQGDCP</sequence>
<dbReference type="AlphaFoldDB" id="A0A4C1W7A9"/>
<feature type="region of interest" description="Disordered" evidence="1">
    <location>
        <begin position="19"/>
        <end position="53"/>
    </location>
</feature>
<evidence type="ECO:0000313" key="3">
    <source>
        <dbReference type="Proteomes" id="UP000299102"/>
    </source>
</evidence>
<reference evidence="2 3" key="1">
    <citation type="journal article" date="2019" name="Commun. Biol.">
        <title>The bagworm genome reveals a unique fibroin gene that provides high tensile strength.</title>
        <authorList>
            <person name="Kono N."/>
            <person name="Nakamura H."/>
            <person name="Ohtoshi R."/>
            <person name="Tomita M."/>
            <person name="Numata K."/>
            <person name="Arakawa K."/>
        </authorList>
    </citation>
    <scope>NUCLEOTIDE SEQUENCE [LARGE SCALE GENOMIC DNA]</scope>
</reference>
<dbReference type="OrthoDB" id="10038475at2759"/>
<organism evidence="2 3">
    <name type="scientific">Eumeta variegata</name>
    <name type="common">Bagworm moth</name>
    <name type="synonym">Eumeta japonica</name>
    <dbReference type="NCBI Taxonomy" id="151549"/>
    <lineage>
        <taxon>Eukaryota</taxon>
        <taxon>Metazoa</taxon>
        <taxon>Ecdysozoa</taxon>
        <taxon>Arthropoda</taxon>
        <taxon>Hexapoda</taxon>
        <taxon>Insecta</taxon>
        <taxon>Pterygota</taxon>
        <taxon>Neoptera</taxon>
        <taxon>Endopterygota</taxon>
        <taxon>Lepidoptera</taxon>
        <taxon>Glossata</taxon>
        <taxon>Ditrysia</taxon>
        <taxon>Tineoidea</taxon>
        <taxon>Psychidae</taxon>
        <taxon>Oiketicinae</taxon>
        <taxon>Eumeta</taxon>
    </lineage>
</organism>
<protein>
    <submittedName>
        <fullName evidence="2">Uncharacterized protein</fullName>
    </submittedName>
</protein>
<evidence type="ECO:0000256" key="1">
    <source>
        <dbReference type="SAM" id="MobiDB-lite"/>
    </source>
</evidence>
<dbReference type="EMBL" id="BGZK01000498">
    <property type="protein sequence ID" value="GBP47248.1"/>
    <property type="molecule type" value="Genomic_DNA"/>
</dbReference>
<name>A0A4C1W7A9_EUMVA</name>
<keyword evidence="3" id="KW-1185">Reference proteome</keyword>
<gene>
    <name evidence="2" type="ORF">EVAR_20253_1</name>
</gene>
<dbReference type="Proteomes" id="UP000299102">
    <property type="component" value="Unassembled WGS sequence"/>
</dbReference>
<accession>A0A4C1W7A9</accession>
<feature type="compositionally biased region" description="Polar residues" evidence="1">
    <location>
        <begin position="22"/>
        <end position="41"/>
    </location>
</feature>